<dbReference type="GO" id="GO:0004315">
    <property type="term" value="F:3-oxoacyl-[acyl-carrier-protein] synthase activity"/>
    <property type="evidence" value="ECO:0007669"/>
    <property type="project" value="InterPro"/>
</dbReference>
<feature type="domain" description="Beta-ketoacyl-[acyl-carrier-protein] synthase III N-terminal" evidence="15">
    <location>
        <begin position="119"/>
        <end position="196"/>
    </location>
</feature>
<comment type="domain">
    <text evidence="13">The last Arg residue of the ACP-binding site is essential for the weak association between ACP/AcpP and FabH.</text>
</comment>
<comment type="catalytic activity">
    <reaction evidence="12">
        <text>malonyl-[ACP] + acetyl-CoA + H(+) = 3-oxobutanoyl-[ACP] + CO2 + CoA</text>
        <dbReference type="Rhea" id="RHEA:12080"/>
        <dbReference type="Rhea" id="RHEA-COMP:9623"/>
        <dbReference type="Rhea" id="RHEA-COMP:9625"/>
        <dbReference type="ChEBI" id="CHEBI:15378"/>
        <dbReference type="ChEBI" id="CHEBI:16526"/>
        <dbReference type="ChEBI" id="CHEBI:57287"/>
        <dbReference type="ChEBI" id="CHEBI:57288"/>
        <dbReference type="ChEBI" id="CHEBI:78449"/>
        <dbReference type="ChEBI" id="CHEBI:78450"/>
        <dbReference type="EC" id="2.3.1.180"/>
    </reaction>
    <physiologicalReaction direction="left-to-right" evidence="12">
        <dbReference type="Rhea" id="RHEA:12081"/>
    </physiologicalReaction>
</comment>
<dbReference type="Gene3D" id="3.40.47.10">
    <property type="match status" value="1"/>
</dbReference>
<dbReference type="Pfam" id="PF08545">
    <property type="entry name" value="ACP_syn_III"/>
    <property type="match status" value="1"/>
</dbReference>
<gene>
    <name evidence="13" type="primary">fabH</name>
    <name evidence="16" type="ORF">ST1E_0829</name>
</gene>
<keyword evidence="6 13" id="KW-0808">Transferase</keyword>
<comment type="function">
    <text evidence="13">Catalyzes the condensation reaction of fatty acid synthesis by the addition to an acyl acceptor of two carbons from malonyl-ACP. Catalyzes the first condensation reaction which initiates fatty acid synthesis and may therefore play a role in governing the total rate of fatty acid production. Possesses both acetoacetyl-ACP synthase and acetyl transacylase activities. Its substrate specificity determines the biosynthesis of branched-chain and/or straight-chain of fatty acids.</text>
</comment>
<feature type="active site" evidence="13">
    <location>
        <position position="258"/>
    </location>
</feature>
<dbReference type="Proteomes" id="UP000011658">
    <property type="component" value="Chromosome"/>
</dbReference>
<evidence type="ECO:0000313" key="16">
    <source>
        <dbReference type="EMBL" id="AGF49166.1"/>
    </source>
</evidence>
<comment type="pathway">
    <text evidence="1 13">Lipid metabolism; fatty acid biosynthesis.</text>
</comment>
<evidence type="ECO:0000256" key="6">
    <source>
        <dbReference type="ARBA" id="ARBA00022679"/>
    </source>
</evidence>
<dbReference type="AlphaFoldDB" id="M1LYL8"/>
<keyword evidence="5 13" id="KW-0444">Lipid biosynthesis</keyword>
<dbReference type="Pfam" id="PF08541">
    <property type="entry name" value="ACP_syn_III_C"/>
    <property type="match status" value="1"/>
</dbReference>
<evidence type="ECO:0000256" key="9">
    <source>
        <dbReference type="ARBA" id="ARBA00023160"/>
    </source>
</evidence>
<dbReference type="UniPathway" id="UPA00094"/>
<evidence type="ECO:0000256" key="8">
    <source>
        <dbReference type="ARBA" id="ARBA00023098"/>
    </source>
</evidence>
<name>M1LYL8_9PROT</name>
<dbReference type="InterPro" id="IPR013747">
    <property type="entry name" value="ACP_syn_III_C"/>
</dbReference>
<dbReference type="SUPFAM" id="SSF53901">
    <property type="entry name" value="Thiolase-like"/>
    <property type="match status" value="1"/>
</dbReference>
<comment type="subcellular location">
    <subcellularLocation>
        <location evidence="13">Cytoplasm</location>
    </subcellularLocation>
</comment>
<dbReference type="InterPro" id="IPR004655">
    <property type="entry name" value="FabH"/>
</dbReference>
<feature type="active site" evidence="13">
    <location>
        <position position="288"/>
    </location>
</feature>
<keyword evidence="17" id="KW-1185">Reference proteome</keyword>
<dbReference type="GO" id="GO:0006633">
    <property type="term" value="P:fatty acid biosynthetic process"/>
    <property type="evidence" value="ECO:0007669"/>
    <property type="project" value="UniProtKB-UniRule"/>
</dbReference>
<dbReference type="PATRIC" id="fig|1208921.3.peg.451"/>
<keyword evidence="10 13" id="KW-0511">Multifunctional enzyme</keyword>
<comment type="similarity">
    <text evidence="2 13">Belongs to the thiolase-like superfamily. FabH family.</text>
</comment>
<dbReference type="InterPro" id="IPR013751">
    <property type="entry name" value="ACP_syn_III_N"/>
</dbReference>
<dbReference type="EC" id="2.3.1.180" evidence="3 13"/>
<feature type="domain" description="Beta-ketoacyl-[acyl-carrier-protein] synthase III C-terminal" evidence="14">
    <location>
        <begin position="243"/>
        <end position="331"/>
    </location>
</feature>
<dbReference type="eggNOG" id="COG0332">
    <property type="taxonomic scope" value="Bacteria"/>
</dbReference>
<evidence type="ECO:0000256" key="7">
    <source>
        <dbReference type="ARBA" id="ARBA00022832"/>
    </source>
</evidence>
<organism evidence="16 17">
    <name type="scientific">Candidatus Kinetoplastidibacterium galati TCC219</name>
    <dbReference type="NCBI Taxonomy" id="1208921"/>
    <lineage>
        <taxon>Bacteria</taxon>
        <taxon>Pseudomonadati</taxon>
        <taxon>Pseudomonadota</taxon>
        <taxon>Betaproteobacteria</taxon>
        <taxon>Candidatus Kinetoplastidibacterium</taxon>
    </lineage>
</organism>
<feature type="active site" evidence="13">
    <location>
        <position position="125"/>
    </location>
</feature>
<dbReference type="CDD" id="cd00830">
    <property type="entry name" value="KAS_III"/>
    <property type="match status" value="1"/>
</dbReference>
<evidence type="ECO:0000256" key="11">
    <source>
        <dbReference type="ARBA" id="ARBA00023315"/>
    </source>
</evidence>
<dbReference type="NCBIfam" id="NF006829">
    <property type="entry name" value="PRK09352.1"/>
    <property type="match status" value="1"/>
</dbReference>
<evidence type="ECO:0000256" key="1">
    <source>
        <dbReference type="ARBA" id="ARBA00005194"/>
    </source>
</evidence>
<keyword evidence="7 13" id="KW-0276">Fatty acid metabolism</keyword>
<keyword evidence="8 13" id="KW-0443">Lipid metabolism</keyword>
<evidence type="ECO:0000259" key="15">
    <source>
        <dbReference type="Pfam" id="PF08545"/>
    </source>
</evidence>
<evidence type="ECO:0000256" key="3">
    <source>
        <dbReference type="ARBA" id="ARBA00012333"/>
    </source>
</evidence>
<dbReference type="STRING" id="1208921.ST1E_0829"/>
<dbReference type="HAMAP" id="MF_01815">
    <property type="entry name" value="FabH"/>
    <property type="match status" value="1"/>
</dbReference>
<dbReference type="GO" id="GO:0005737">
    <property type="term" value="C:cytoplasm"/>
    <property type="evidence" value="ECO:0007669"/>
    <property type="project" value="UniProtKB-SubCell"/>
</dbReference>
<dbReference type="PANTHER" id="PTHR34069">
    <property type="entry name" value="3-OXOACYL-[ACYL-CARRIER-PROTEIN] SYNTHASE 3"/>
    <property type="match status" value="1"/>
</dbReference>
<keyword evidence="4 13" id="KW-0963">Cytoplasm</keyword>
<evidence type="ECO:0000313" key="17">
    <source>
        <dbReference type="Proteomes" id="UP000011658"/>
    </source>
</evidence>
<dbReference type="GO" id="GO:0044550">
    <property type="term" value="P:secondary metabolite biosynthetic process"/>
    <property type="evidence" value="ECO:0007669"/>
    <property type="project" value="TreeGrafter"/>
</dbReference>
<proteinExistence type="inferred from homology"/>
<evidence type="ECO:0000256" key="4">
    <source>
        <dbReference type="ARBA" id="ARBA00022490"/>
    </source>
</evidence>
<dbReference type="PANTHER" id="PTHR34069:SF2">
    <property type="entry name" value="BETA-KETOACYL-[ACYL-CARRIER-PROTEIN] SYNTHASE III"/>
    <property type="match status" value="1"/>
</dbReference>
<dbReference type="GO" id="GO:0033818">
    <property type="term" value="F:beta-ketoacyl-acyl-carrier-protein synthase III activity"/>
    <property type="evidence" value="ECO:0007669"/>
    <property type="project" value="UniProtKB-UniRule"/>
</dbReference>
<dbReference type="KEGG" id="kga:ST1E_0829"/>
<evidence type="ECO:0000256" key="12">
    <source>
        <dbReference type="ARBA" id="ARBA00051096"/>
    </source>
</evidence>
<sequence>MQTLGSFMIYTRIVGSGSFLPTTVVSNNSLAKDLLSRGIHTSDDWIVQRTGIKQRYLAKDDINTSYMAVESAKMALTDSGINASDIDLIIVATSTPDCIFPSTACIVQSKLNANRAAAFDLQAACSGFVYALSTAESFICSKKAKNVLIIGSEKFSRILDWNDRSTCVLFGDGAGAFVLTASYDCGILSSCISSDGSISDILSVSGHFEKGEIKGSPFVKMDGQSVFKNAVKVLEESARAVCNKACVDISNVNWFIPHQANIRIIKMLGRRLNVSDDKFIITVDKHANTSAASIPLAFNVARLDGRIKNGDLVLIQGVGGGFTWGSSLVRI</sequence>
<evidence type="ECO:0000256" key="5">
    <source>
        <dbReference type="ARBA" id="ARBA00022516"/>
    </source>
</evidence>
<evidence type="ECO:0000259" key="14">
    <source>
        <dbReference type="Pfam" id="PF08541"/>
    </source>
</evidence>
<dbReference type="EMBL" id="CP003806">
    <property type="protein sequence ID" value="AGF49166.1"/>
    <property type="molecule type" value="Genomic_DNA"/>
</dbReference>
<evidence type="ECO:0000256" key="13">
    <source>
        <dbReference type="HAMAP-Rule" id="MF_01815"/>
    </source>
</evidence>
<protein>
    <recommendedName>
        <fullName evidence="3 13">Beta-ketoacyl-[acyl-carrier-protein] synthase III</fullName>
        <shortName evidence="13">Beta-ketoacyl-ACP synthase III</shortName>
        <shortName evidence="13">KAS III</shortName>
        <ecNumber evidence="3 13">2.3.1.180</ecNumber>
    </recommendedName>
    <alternativeName>
        <fullName evidence="13">3-oxoacyl-[acyl-carrier-protein] synthase 3</fullName>
    </alternativeName>
    <alternativeName>
        <fullName evidence="13">3-oxoacyl-[acyl-carrier-protein] synthase III</fullName>
    </alternativeName>
</protein>
<dbReference type="NCBIfam" id="TIGR00747">
    <property type="entry name" value="fabH"/>
    <property type="match status" value="1"/>
</dbReference>
<reference evidence="16 17" key="1">
    <citation type="journal article" date="2013" name="Genome Biol. Evol.">
        <title>Genome evolution and phylogenomic analysis of candidatus kinetoplastibacterium, the betaproteobacterial endosymbionts of strigomonas and angomonas.</title>
        <authorList>
            <person name="Alves J.M."/>
            <person name="Serrano M.G."/>
            <person name="Maia da Silva F."/>
            <person name="Voegtly L.J."/>
            <person name="Matveyev A.V."/>
            <person name="Teixeira M.M."/>
            <person name="Camargo E.P."/>
            <person name="Buck G.A."/>
        </authorList>
    </citation>
    <scope>NUCLEOTIDE SEQUENCE [LARGE SCALE GENOMIC DNA]</scope>
    <source>
        <strain evidence="16 17">TCC219</strain>
    </source>
</reference>
<evidence type="ECO:0000256" key="10">
    <source>
        <dbReference type="ARBA" id="ARBA00023268"/>
    </source>
</evidence>
<keyword evidence="11 13" id="KW-0012">Acyltransferase</keyword>
<keyword evidence="9 13" id="KW-0275">Fatty acid biosynthesis</keyword>
<evidence type="ECO:0000256" key="2">
    <source>
        <dbReference type="ARBA" id="ARBA00008642"/>
    </source>
</evidence>
<comment type="subunit">
    <text evidence="13">Homodimer.</text>
</comment>
<dbReference type="InterPro" id="IPR016039">
    <property type="entry name" value="Thiolase-like"/>
</dbReference>
<feature type="region of interest" description="ACP-binding" evidence="13">
    <location>
        <begin position="259"/>
        <end position="263"/>
    </location>
</feature>
<accession>M1LYL8</accession>
<dbReference type="HOGENOM" id="CLU_039592_4_1_4"/>
<dbReference type="FunFam" id="3.40.47.10:FF:000004">
    <property type="entry name" value="3-oxoacyl-[acyl-carrier-protein] synthase 3"/>
    <property type="match status" value="1"/>
</dbReference>